<evidence type="ECO:0000256" key="1">
    <source>
        <dbReference type="ARBA" id="ARBA00006484"/>
    </source>
</evidence>
<dbReference type="EMBL" id="MU070469">
    <property type="protein sequence ID" value="KAF5827575.1"/>
    <property type="molecule type" value="Genomic_DNA"/>
</dbReference>
<protein>
    <submittedName>
        <fullName evidence="4">Uncharacterized protein</fullName>
    </submittedName>
</protein>
<name>A0ABQ7FZ06_DUNSA</name>
<keyword evidence="2" id="KW-0560">Oxidoreductase</keyword>
<evidence type="ECO:0000256" key="3">
    <source>
        <dbReference type="SAM" id="MobiDB-lite"/>
    </source>
</evidence>
<evidence type="ECO:0000313" key="5">
    <source>
        <dbReference type="Proteomes" id="UP000815325"/>
    </source>
</evidence>
<comment type="similarity">
    <text evidence="1">Belongs to the short-chain dehydrogenases/reductases (SDR) family.</text>
</comment>
<comment type="caution">
    <text evidence="4">The sequence shown here is derived from an EMBL/GenBank/DDBJ whole genome shotgun (WGS) entry which is preliminary data.</text>
</comment>
<evidence type="ECO:0000256" key="2">
    <source>
        <dbReference type="ARBA" id="ARBA00023002"/>
    </source>
</evidence>
<organism evidence="4 5">
    <name type="scientific">Dunaliella salina</name>
    <name type="common">Green alga</name>
    <name type="synonym">Protococcus salinus</name>
    <dbReference type="NCBI Taxonomy" id="3046"/>
    <lineage>
        <taxon>Eukaryota</taxon>
        <taxon>Viridiplantae</taxon>
        <taxon>Chlorophyta</taxon>
        <taxon>core chlorophytes</taxon>
        <taxon>Chlorophyceae</taxon>
        <taxon>CS clade</taxon>
        <taxon>Chlamydomonadales</taxon>
        <taxon>Dunaliellaceae</taxon>
        <taxon>Dunaliella</taxon>
    </lineage>
</organism>
<dbReference type="InterPro" id="IPR036291">
    <property type="entry name" value="NAD(P)-bd_dom_sf"/>
</dbReference>
<evidence type="ECO:0000313" key="4">
    <source>
        <dbReference type="EMBL" id="KAF5827575.1"/>
    </source>
</evidence>
<feature type="region of interest" description="Disordered" evidence="3">
    <location>
        <begin position="1"/>
        <end position="33"/>
    </location>
</feature>
<dbReference type="SUPFAM" id="SSF51735">
    <property type="entry name" value="NAD(P)-binding Rossmann-fold domains"/>
    <property type="match status" value="1"/>
</dbReference>
<dbReference type="Pfam" id="PF00106">
    <property type="entry name" value="adh_short"/>
    <property type="match status" value="1"/>
</dbReference>
<dbReference type="PANTHER" id="PTHR48107:SF16">
    <property type="entry name" value="NADPH-DEPENDENT ALDEHYDE REDUCTASE 1, CHLOROPLASTIC"/>
    <property type="match status" value="1"/>
</dbReference>
<keyword evidence="5" id="KW-1185">Reference proteome</keyword>
<dbReference type="InterPro" id="IPR002347">
    <property type="entry name" value="SDR_fam"/>
</dbReference>
<gene>
    <name evidence="4" type="ORF">DUNSADRAFT_417</name>
</gene>
<dbReference type="PANTHER" id="PTHR48107">
    <property type="entry name" value="NADPH-DEPENDENT ALDEHYDE REDUCTASE-LIKE PROTEIN, CHLOROPLASTIC-RELATED"/>
    <property type="match status" value="1"/>
</dbReference>
<dbReference type="Gene3D" id="3.40.50.720">
    <property type="entry name" value="NAD(P)-binding Rossmann-like Domain"/>
    <property type="match status" value="1"/>
</dbReference>
<accession>A0ABQ7FZ06</accession>
<proteinExistence type="inferred from homology"/>
<sequence length="191" mass="20072">MAAQPEVVSQAIKPQSQEVQPGLEFKMDPRPQSIRPSYKGARKLAGKVAVITGGDSGIGRAIAIHFARESAAGIAILYKDEAKDAQETVTQVNAEGCPSCLAIAGDIGDAQRGPSQKHTSQACCSFGSTATANLIAAKLLPCPHCISPSFAQVCEDAIASVVKEFGGLDVLVLNAAEQVRRSFREEKGELH</sequence>
<dbReference type="Proteomes" id="UP000815325">
    <property type="component" value="Unassembled WGS sequence"/>
</dbReference>
<reference evidence="4" key="1">
    <citation type="submission" date="2017-08" db="EMBL/GenBank/DDBJ databases">
        <authorList>
            <person name="Polle J.E."/>
            <person name="Barry K."/>
            <person name="Cushman J."/>
            <person name="Schmutz J."/>
            <person name="Tran D."/>
            <person name="Hathwaick L.T."/>
            <person name="Yim W.C."/>
            <person name="Jenkins J."/>
            <person name="Mckie-Krisberg Z.M."/>
            <person name="Prochnik S."/>
            <person name="Lindquist E."/>
            <person name="Dockter R.B."/>
            <person name="Adam C."/>
            <person name="Molina H."/>
            <person name="Bunkerborg J."/>
            <person name="Jin E."/>
            <person name="Buchheim M."/>
            <person name="Magnuson J."/>
        </authorList>
    </citation>
    <scope>NUCLEOTIDE SEQUENCE</scope>
    <source>
        <strain evidence="4">CCAP 19/18</strain>
    </source>
</reference>